<proteinExistence type="predicted"/>
<reference evidence="3" key="1">
    <citation type="submission" date="2016-11" db="UniProtKB">
        <authorList>
            <consortium name="WormBaseParasite"/>
        </authorList>
    </citation>
    <scope>IDENTIFICATION</scope>
</reference>
<dbReference type="WBParaSite" id="maker-unitig_19415-snap-gene-0.2-mRNA-1">
    <property type="protein sequence ID" value="maker-unitig_19415-snap-gene-0.2-mRNA-1"/>
    <property type="gene ID" value="maker-unitig_19415-snap-gene-0.2"/>
</dbReference>
<sequence>MAGSFSVQQRCLLSLLLVSAAAASAALSPGLENAVNRVNRNSVLVDRLQSGGDTEPISIRQASNSENQCDYDYLEANETVASCGDLSFTLAGFTISGDSVPVSPACAQPEGFHR</sequence>
<feature type="signal peptide" evidence="1">
    <location>
        <begin position="1"/>
        <end position="25"/>
    </location>
</feature>
<keyword evidence="1" id="KW-0732">Signal</keyword>
<keyword evidence="2" id="KW-1185">Reference proteome</keyword>
<evidence type="ECO:0000313" key="2">
    <source>
        <dbReference type="Proteomes" id="UP000095280"/>
    </source>
</evidence>
<organism evidence="2 3">
    <name type="scientific">Macrostomum lignano</name>
    <dbReference type="NCBI Taxonomy" id="282301"/>
    <lineage>
        <taxon>Eukaryota</taxon>
        <taxon>Metazoa</taxon>
        <taxon>Spiralia</taxon>
        <taxon>Lophotrochozoa</taxon>
        <taxon>Platyhelminthes</taxon>
        <taxon>Rhabditophora</taxon>
        <taxon>Macrostomorpha</taxon>
        <taxon>Macrostomida</taxon>
        <taxon>Macrostomidae</taxon>
        <taxon>Macrostomum</taxon>
    </lineage>
</organism>
<evidence type="ECO:0000313" key="3">
    <source>
        <dbReference type="WBParaSite" id="maker-unitig_19415-snap-gene-0.2-mRNA-1"/>
    </source>
</evidence>
<name>A0A1I8F4C7_9PLAT</name>
<dbReference type="Proteomes" id="UP000095280">
    <property type="component" value="Unplaced"/>
</dbReference>
<accession>A0A1I8F4C7</accession>
<protein>
    <submittedName>
        <fullName evidence="3">Uncharacterized protein</fullName>
    </submittedName>
</protein>
<feature type="chain" id="PRO_5009318576" evidence="1">
    <location>
        <begin position="26"/>
        <end position="114"/>
    </location>
</feature>
<evidence type="ECO:0000256" key="1">
    <source>
        <dbReference type="SAM" id="SignalP"/>
    </source>
</evidence>
<dbReference type="AlphaFoldDB" id="A0A1I8F4C7"/>